<dbReference type="InterPro" id="IPR052895">
    <property type="entry name" value="HetReg/Transcr_Mod"/>
</dbReference>
<dbReference type="InterPro" id="IPR010730">
    <property type="entry name" value="HET"/>
</dbReference>
<dbReference type="Pfam" id="PF06985">
    <property type="entry name" value="HET"/>
    <property type="match status" value="1"/>
</dbReference>
<name>A0AA43TZN4_9LECA</name>
<evidence type="ECO:0000313" key="2">
    <source>
        <dbReference type="EMBL" id="MDI1490412.1"/>
    </source>
</evidence>
<sequence length="442" mass="50285">MDGIQIRRIYSVSNDPKPHTSKRAPPMYNALPDHRHIRLLSYKYLPDENEIKIQCNLITKSLDEITSSDLKYWALSYVWGDPDDTVAIACDGKDFSITRNLHALLINLFKTNEMEKPRSGYIWADAICINQGDDEEKTLQVRLMQDIFSHADHVVAWLGEESESIESGFTFLRPFFATRRKYKLVDFETQEEYLDDGSVDVNSAEAVRLGIPGRTDKVWADVGILLSNPWFSRVWVVQEALMAETLTFLCGTTTLPAEMLMPFADSKSEVGMFMDRMPLRSLAPWWVNASYLGILKRKLDRGDTLRMLDILVFTQGFEASDARDKVFAMVGLAADIDNTFIDYSQQDPRPMLVPLAKHLLGDPDEGGASCPSMKPLGYAGEAKTMTDLPSWVANWTSPDDYMTPYWTMFDENNDDHPTSTEKKCTDQFAQVTNDDVNDMMFH</sequence>
<dbReference type="EMBL" id="JAPUFD010000011">
    <property type="protein sequence ID" value="MDI1490412.1"/>
    <property type="molecule type" value="Genomic_DNA"/>
</dbReference>
<evidence type="ECO:0000313" key="3">
    <source>
        <dbReference type="Proteomes" id="UP001161017"/>
    </source>
</evidence>
<dbReference type="PANTHER" id="PTHR24148:SF64">
    <property type="entry name" value="HETEROKARYON INCOMPATIBILITY DOMAIN-CONTAINING PROTEIN"/>
    <property type="match status" value="1"/>
</dbReference>
<accession>A0AA43TZN4</accession>
<reference evidence="2" key="1">
    <citation type="journal article" date="2023" name="Genome Biol. Evol.">
        <title>First Whole Genome Sequence and Flow Cytometry Genome Size Data for the Lichen-Forming Fungus Ramalina farinacea (Ascomycota).</title>
        <authorList>
            <person name="Llewellyn T."/>
            <person name="Mian S."/>
            <person name="Hill R."/>
            <person name="Leitch I.J."/>
            <person name="Gaya E."/>
        </authorList>
    </citation>
    <scope>NUCLEOTIDE SEQUENCE</scope>
    <source>
        <strain evidence="2">LIQ254RAFAR</strain>
    </source>
</reference>
<gene>
    <name evidence="2" type="ORF">OHK93_001615</name>
</gene>
<protein>
    <recommendedName>
        <fullName evidence="1">Heterokaryon incompatibility domain-containing protein</fullName>
    </recommendedName>
</protein>
<dbReference type="PANTHER" id="PTHR24148">
    <property type="entry name" value="ANKYRIN REPEAT DOMAIN-CONTAINING PROTEIN 39 HOMOLOG-RELATED"/>
    <property type="match status" value="1"/>
</dbReference>
<evidence type="ECO:0000259" key="1">
    <source>
        <dbReference type="Pfam" id="PF06985"/>
    </source>
</evidence>
<keyword evidence="3" id="KW-1185">Reference proteome</keyword>
<proteinExistence type="predicted"/>
<comment type="caution">
    <text evidence="2">The sequence shown here is derived from an EMBL/GenBank/DDBJ whole genome shotgun (WGS) entry which is preliminary data.</text>
</comment>
<dbReference type="AlphaFoldDB" id="A0AA43TZN4"/>
<feature type="domain" description="Heterokaryon incompatibility" evidence="1">
    <location>
        <begin position="72"/>
        <end position="239"/>
    </location>
</feature>
<dbReference type="Proteomes" id="UP001161017">
    <property type="component" value="Unassembled WGS sequence"/>
</dbReference>
<organism evidence="2 3">
    <name type="scientific">Ramalina farinacea</name>
    <dbReference type="NCBI Taxonomy" id="258253"/>
    <lineage>
        <taxon>Eukaryota</taxon>
        <taxon>Fungi</taxon>
        <taxon>Dikarya</taxon>
        <taxon>Ascomycota</taxon>
        <taxon>Pezizomycotina</taxon>
        <taxon>Lecanoromycetes</taxon>
        <taxon>OSLEUM clade</taxon>
        <taxon>Lecanoromycetidae</taxon>
        <taxon>Lecanorales</taxon>
        <taxon>Lecanorineae</taxon>
        <taxon>Ramalinaceae</taxon>
        <taxon>Ramalina</taxon>
    </lineage>
</organism>